<evidence type="ECO:0008006" key="4">
    <source>
        <dbReference type="Google" id="ProtNLM"/>
    </source>
</evidence>
<dbReference type="OrthoDB" id="1024159at2759"/>
<evidence type="ECO:0000313" key="3">
    <source>
        <dbReference type="Proteomes" id="UP000029121"/>
    </source>
</evidence>
<dbReference type="EMBL" id="KB870807">
    <property type="protein sequence ID" value="EOA31792.1"/>
    <property type="molecule type" value="Genomic_DNA"/>
</dbReference>
<name>R0G832_9BRAS</name>
<dbReference type="Proteomes" id="UP000029121">
    <property type="component" value="Unassembled WGS sequence"/>
</dbReference>
<protein>
    <recommendedName>
        <fullName evidence="4">Knottin scorpion toxin-like domain-containing protein</fullName>
    </recommendedName>
</protein>
<dbReference type="eggNOG" id="KOG1075">
    <property type="taxonomic scope" value="Eukaryota"/>
</dbReference>
<proteinExistence type="predicted"/>
<evidence type="ECO:0000256" key="1">
    <source>
        <dbReference type="SAM" id="SignalP"/>
    </source>
</evidence>
<reference evidence="3" key="1">
    <citation type="journal article" date="2013" name="Nat. Genet.">
        <title>The Capsella rubella genome and the genomic consequences of rapid mating system evolution.</title>
        <authorList>
            <person name="Slotte T."/>
            <person name="Hazzouri K.M."/>
            <person name="Agren J.A."/>
            <person name="Koenig D."/>
            <person name="Maumus F."/>
            <person name="Guo Y.L."/>
            <person name="Steige K."/>
            <person name="Platts A.E."/>
            <person name="Escobar J.S."/>
            <person name="Newman L.K."/>
            <person name="Wang W."/>
            <person name="Mandakova T."/>
            <person name="Vello E."/>
            <person name="Smith L.M."/>
            <person name="Henz S.R."/>
            <person name="Steffen J."/>
            <person name="Takuno S."/>
            <person name="Brandvain Y."/>
            <person name="Coop G."/>
            <person name="Andolfatto P."/>
            <person name="Hu T.T."/>
            <person name="Blanchette M."/>
            <person name="Clark R.M."/>
            <person name="Quesneville H."/>
            <person name="Nordborg M."/>
            <person name="Gaut B.S."/>
            <person name="Lysak M.A."/>
            <person name="Jenkins J."/>
            <person name="Grimwood J."/>
            <person name="Chapman J."/>
            <person name="Prochnik S."/>
            <person name="Shu S."/>
            <person name="Rokhsar D."/>
            <person name="Schmutz J."/>
            <person name="Weigel D."/>
            <person name="Wright S.I."/>
        </authorList>
    </citation>
    <scope>NUCLEOTIDE SEQUENCE [LARGE SCALE GENOMIC DNA]</scope>
    <source>
        <strain evidence="3">cv. Monte Gargano</strain>
    </source>
</reference>
<feature type="signal peptide" evidence="1">
    <location>
        <begin position="1"/>
        <end position="29"/>
    </location>
</feature>
<sequence length="83" mass="9347">MAKILGSICFTTLLLVVLLISSEIPKSEGHCKKFIGEAPFYHPCREKACEASCKEHYPHVACKGECEDHHGEEHCHCYGSKYH</sequence>
<dbReference type="STRING" id="81985.R0G832"/>
<accession>R0G832</accession>
<evidence type="ECO:0000313" key="2">
    <source>
        <dbReference type="EMBL" id="EOA31792.1"/>
    </source>
</evidence>
<dbReference type="AlphaFoldDB" id="R0G832"/>
<organism evidence="2 3">
    <name type="scientific">Capsella rubella</name>
    <dbReference type="NCBI Taxonomy" id="81985"/>
    <lineage>
        <taxon>Eukaryota</taxon>
        <taxon>Viridiplantae</taxon>
        <taxon>Streptophyta</taxon>
        <taxon>Embryophyta</taxon>
        <taxon>Tracheophyta</taxon>
        <taxon>Spermatophyta</taxon>
        <taxon>Magnoliopsida</taxon>
        <taxon>eudicotyledons</taxon>
        <taxon>Gunneridae</taxon>
        <taxon>Pentapetalae</taxon>
        <taxon>rosids</taxon>
        <taxon>malvids</taxon>
        <taxon>Brassicales</taxon>
        <taxon>Brassicaceae</taxon>
        <taxon>Camelineae</taxon>
        <taxon>Capsella</taxon>
    </lineage>
</organism>
<keyword evidence="3" id="KW-1185">Reference proteome</keyword>
<dbReference type="KEGG" id="crb:17893526"/>
<feature type="chain" id="PRO_5004351043" description="Knottin scorpion toxin-like domain-containing protein" evidence="1">
    <location>
        <begin position="30"/>
        <end position="83"/>
    </location>
</feature>
<keyword evidence="1" id="KW-0732">Signal</keyword>
<gene>
    <name evidence="2" type="ORF">CARUB_v10015014mg</name>
</gene>